<dbReference type="EMBL" id="JAKNSF020000150">
    <property type="protein sequence ID" value="KAK7711047.1"/>
    <property type="molecule type" value="Genomic_DNA"/>
</dbReference>
<dbReference type="Pfam" id="PF00300">
    <property type="entry name" value="His_Phos_1"/>
    <property type="match status" value="1"/>
</dbReference>
<sequence>MGKLIVHFVRHAQGYHNVPTENHLRIPDPDLTPLGVTQCEALAKSFPYHSQITHLTSSPIRRALYTCLYSFPGPVERGLPVLALPSAQEFSDYPCDTGSPISKLAEEFKGKVDLSLLDDDWNSNKGKWSPHCDAIDARARETRRFLRQVGRSWLRENDGDCHIVVSTHGGFLHYVTGEWSGTGGSAGTGWRNCEFRSFTFEEGEDEDASLVELQESRARRPEEKLLSKEEHRALREFAESEWVKGGYQKLPLPDVPFGMDESN</sequence>
<dbReference type="InterPro" id="IPR050275">
    <property type="entry name" value="PGM_Phosphatase"/>
</dbReference>
<comment type="caution">
    <text evidence="1">The sequence shown here is derived from an EMBL/GenBank/DDBJ whole genome shotgun (WGS) entry which is preliminary data.</text>
</comment>
<dbReference type="SMART" id="SM00855">
    <property type="entry name" value="PGAM"/>
    <property type="match status" value="1"/>
</dbReference>
<keyword evidence="2" id="KW-1185">Reference proteome</keyword>
<dbReference type="InterPro" id="IPR029033">
    <property type="entry name" value="His_PPase_superfam"/>
</dbReference>
<accession>A0ABR1NQA7</accession>
<protein>
    <recommendedName>
        <fullName evidence="3">Phosphoglycerate mutase family protein</fullName>
    </recommendedName>
</protein>
<evidence type="ECO:0008006" key="3">
    <source>
        <dbReference type="Google" id="ProtNLM"/>
    </source>
</evidence>
<dbReference type="Gene3D" id="3.40.50.1240">
    <property type="entry name" value="Phosphoglycerate mutase-like"/>
    <property type="match status" value="1"/>
</dbReference>
<dbReference type="SUPFAM" id="SSF53254">
    <property type="entry name" value="Phosphoglycerate mutase-like"/>
    <property type="match status" value="1"/>
</dbReference>
<organism evidence="1 2">
    <name type="scientific">Diaporthe eres</name>
    <name type="common">Phomopsis oblonga</name>
    <dbReference type="NCBI Taxonomy" id="83184"/>
    <lineage>
        <taxon>Eukaryota</taxon>
        <taxon>Fungi</taxon>
        <taxon>Dikarya</taxon>
        <taxon>Ascomycota</taxon>
        <taxon>Pezizomycotina</taxon>
        <taxon>Sordariomycetes</taxon>
        <taxon>Sordariomycetidae</taxon>
        <taxon>Diaporthales</taxon>
        <taxon>Diaporthaceae</taxon>
        <taxon>Diaporthe</taxon>
        <taxon>Diaporthe eres species complex</taxon>
    </lineage>
</organism>
<proteinExistence type="predicted"/>
<reference evidence="1 2" key="1">
    <citation type="submission" date="2024-02" db="EMBL/GenBank/DDBJ databases">
        <title>De novo assembly and annotation of 12 fungi associated with fruit tree decline syndrome in Ontario, Canada.</title>
        <authorList>
            <person name="Sulman M."/>
            <person name="Ellouze W."/>
            <person name="Ilyukhin E."/>
        </authorList>
    </citation>
    <scope>NUCLEOTIDE SEQUENCE [LARGE SCALE GENOMIC DNA]</scope>
    <source>
        <strain evidence="1 2">M169</strain>
    </source>
</reference>
<gene>
    <name evidence="1" type="ORF">SLS63_012793</name>
</gene>
<dbReference type="CDD" id="cd07067">
    <property type="entry name" value="HP_PGM_like"/>
    <property type="match status" value="1"/>
</dbReference>
<dbReference type="PANTHER" id="PTHR48100">
    <property type="entry name" value="BROAD-SPECIFICITY PHOSPHATASE YOR283W-RELATED"/>
    <property type="match status" value="1"/>
</dbReference>
<dbReference type="PANTHER" id="PTHR48100:SF54">
    <property type="entry name" value="PHOSPHATASE SPAC5H10.03-RELATED"/>
    <property type="match status" value="1"/>
</dbReference>
<evidence type="ECO:0000313" key="1">
    <source>
        <dbReference type="EMBL" id="KAK7711047.1"/>
    </source>
</evidence>
<dbReference type="InterPro" id="IPR013078">
    <property type="entry name" value="His_Pase_superF_clade-1"/>
</dbReference>
<dbReference type="Proteomes" id="UP001430848">
    <property type="component" value="Unassembled WGS sequence"/>
</dbReference>
<evidence type="ECO:0000313" key="2">
    <source>
        <dbReference type="Proteomes" id="UP001430848"/>
    </source>
</evidence>
<name>A0ABR1NQA7_DIAER</name>